<protein>
    <submittedName>
        <fullName evidence="1">Uncharacterized protein</fullName>
    </submittedName>
</protein>
<reference evidence="1" key="1">
    <citation type="journal article" date="2025" name="Int. J. Syst. Evol. Microbiol.">
        <title>Inconstantimicrobium mannanitabidum sp. nov., a novel member of the family Clostridiaceae isolated from anoxic soil under the treatment of reductive soil disinfestation.</title>
        <authorList>
            <person name="Ueki A."/>
            <person name="Tonouchi A."/>
            <person name="Honma S."/>
            <person name="Kaku N."/>
            <person name="Ueki K."/>
        </authorList>
    </citation>
    <scope>NUCLEOTIDE SEQUENCE</scope>
    <source>
        <strain evidence="1">TW13</strain>
    </source>
</reference>
<dbReference type="Proteomes" id="UP001058074">
    <property type="component" value="Unassembled WGS sequence"/>
</dbReference>
<name>A0ACB5R903_9CLOT</name>
<keyword evidence="2" id="KW-1185">Reference proteome</keyword>
<gene>
    <name evidence="1" type="ORF">rsdtw13_06070</name>
</gene>
<accession>A0ACB5R903</accession>
<comment type="caution">
    <text evidence="1">The sequence shown here is derived from an EMBL/GenBank/DDBJ whole genome shotgun (WGS) entry which is preliminary data.</text>
</comment>
<proteinExistence type="predicted"/>
<sequence length="301" mass="34850">MINLEEYKICKADSKEWARYHAIYRLSNFNEWMSLSFEGDIDRYLKVDFCYWVMIGGIKVGGALIKPNMLKCVFTIPPFNNKEILINKLSEYVESISDESKPIEVPDADLESVKYYQNIGYKLEEVNKLMVCPTNKYEVTWDEQYEIISPDESRHAADMVELYFQSYSKNKLPQIAAQSYEFQVSSVNVCFNFINGGSVPKDWSTLVFDKLTNKLVAACTVALVNNLPYILDFVVHPEYQRRGLATKMMKRTLNLFKNDYPAIRLNNVVGNDAEILYNKLGFISLAEKALMKKEQHNEKIN</sequence>
<evidence type="ECO:0000313" key="2">
    <source>
        <dbReference type="Proteomes" id="UP001058074"/>
    </source>
</evidence>
<evidence type="ECO:0000313" key="1">
    <source>
        <dbReference type="EMBL" id="GKX65349.1"/>
    </source>
</evidence>
<dbReference type="EMBL" id="BROD01000001">
    <property type="protein sequence ID" value="GKX65349.1"/>
    <property type="molecule type" value="Genomic_DNA"/>
</dbReference>
<organism evidence="1 2">
    <name type="scientific">Inconstantimicrobium mannanitabidum</name>
    <dbReference type="NCBI Taxonomy" id="1604901"/>
    <lineage>
        <taxon>Bacteria</taxon>
        <taxon>Bacillati</taxon>
        <taxon>Bacillota</taxon>
        <taxon>Clostridia</taxon>
        <taxon>Eubacteriales</taxon>
        <taxon>Clostridiaceae</taxon>
        <taxon>Inconstantimicrobium</taxon>
    </lineage>
</organism>